<dbReference type="Proteomes" id="UP000677228">
    <property type="component" value="Unassembled WGS sequence"/>
</dbReference>
<dbReference type="InterPro" id="IPR002172">
    <property type="entry name" value="LDrepeatLR_classA_rpt"/>
</dbReference>
<feature type="disulfide bond" evidence="8">
    <location>
        <begin position="614"/>
        <end position="632"/>
    </location>
</feature>
<evidence type="ECO:0000259" key="9">
    <source>
        <dbReference type="PROSITE" id="PS50026"/>
    </source>
</evidence>
<dbReference type="EMBL" id="CAJOBA010041656">
    <property type="protein sequence ID" value="CAF4118241.1"/>
    <property type="molecule type" value="Genomic_DNA"/>
</dbReference>
<evidence type="ECO:0000313" key="11">
    <source>
        <dbReference type="EMBL" id="CAF4118241.1"/>
    </source>
</evidence>
<dbReference type="PROSITE" id="PS50068">
    <property type="entry name" value="LDLRA_2"/>
    <property type="match status" value="2"/>
</dbReference>
<dbReference type="PROSITE" id="PS00022">
    <property type="entry name" value="EGF_1"/>
    <property type="match status" value="3"/>
</dbReference>
<dbReference type="Proteomes" id="UP000682733">
    <property type="component" value="Unassembled WGS sequence"/>
</dbReference>
<keyword evidence="7" id="KW-0245">EGF-like domain</keyword>
<gene>
    <name evidence="10" type="ORF">OVA965_LOCUS28953</name>
    <name evidence="11" type="ORF">TMI583_LOCUS29718</name>
</gene>
<comment type="caution">
    <text evidence="11">The sequence shown here is derived from an EMBL/GenBank/DDBJ whole genome shotgun (WGS) entry which is preliminary data.</text>
</comment>
<dbReference type="GO" id="GO:0016192">
    <property type="term" value="P:vesicle-mediated transport"/>
    <property type="evidence" value="ECO:0007669"/>
    <property type="project" value="UniProtKB-ARBA"/>
</dbReference>
<keyword evidence="5" id="KW-0472">Membrane</keyword>
<dbReference type="GO" id="GO:0005886">
    <property type="term" value="C:plasma membrane"/>
    <property type="evidence" value="ECO:0007669"/>
    <property type="project" value="TreeGrafter"/>
</dbReference>
<dbReference type="Pfam" id="PF00057">
    <property type="entry name" value="Ldl_recept_a"/>
    <property type="match status" value="2"/>
</dbReference>
<dbReference type="Pfam" id="PF00008">
    <property type="entry name" value="EGF"/>
    <property type="match status" value="1"/>
</dbReference>
<dbReference type="SUPFAM" id="SSF57424">
    <property type="entry name" value="LDL receptor-like module"/>
    <property type="match status" value="2"/>
</dbReference>
<name>A0A8S2QL54_9BILA</name>
<dbReference type="Gene3D" id="2.10.25.10">
    <property type="entry name" value="Laminin"/>
    <property type="match status" value="1"/>
</dbReference>
<evidence type="ECO:0000313" key="10">
    <source>
        <dbReference type="EMBL" id="CAF1310370.1"/>
    </source>
</evidence>
<feature type="disulfide bond" evidence="8">
    <location>
        <begin position="171"/>
        <end position="183"/>
    </location>
</feature>
<keyword evidence="4" id="KW-1133">Transmembrane helix</keyword>
<keyword evidence="3" id="KW-0677">Repeat</keyword>
<feature type="disulfide bond" evidence="8">
    <location>
        <begin position="607"/>
        <end position="619"/>
    </location>
</feature>
<evidence type="ECO:0000256" key="7">
    <source>
        <dbReference type="PROSITE-ProRule" id="PRU00076"/>
    </source>
</evidence>
<comment type="caution">
    <text evidence="7">Lacks conserved residue(s) required for the propagation of feature annotation.</text>
</comment>
<comment type="subcellular location">
    <subcellularLocation>
        <location evidence="1">Membrane</location>
        <topology evidence="1">Single-pass membrane protein</topology>
    </subcellularLocation>
</comment>
<keyword evidence="6 7" id="KW-1015">Disulfide bond</keyword>
<sequence>DNGEEIPYCQRLEGNEDLNRTRTMCENEGEKISFRQLIDRRVELSEVLNWSSSVEINDLYVRVFYNHSTVEDNSDQFVCYCKKSGTFGKYCEYQLTHDESVFSDALNAQFNTKHDNDSWNTQRYGKIICYETLPCNTSDLCFDWREICDGIQRCTSGIDEENWHKLEFNECEDDEFRCTNGMCITEEFWLDGDFDCMDWSDERYNIDSPCSFYPNPMDCDEHLCHPNMYSCGDGQCISWKARIAFQRIMPSEDDCFNKRNLNFMCEVNRDRQAWTLESGLCWLDKNYNDSRYPAWDMINTSNLSDEEKCQYLVRCLFPYGFERDCPCNRANCTQMLRNVCTENENRVVYPPDGLINANIFFYYENSDSTDNTHVNVFAFGGNIKCRGFHFTSYVDWEIPPSFLPVAGPHASIFLCDDQRLPYGHRNMTSPFQYDQFCWNESFAFNGRPYAVHPDACPVGRECISQYRIHDGFENCLYNEDELVAYGNSFCTEHVGRHRFQCFKNESKCLPLLMFGTETSECSNNYDEMWYGLGFPLEESRECHKSDHSDCNRLKDYIRQSSIANFTQNNSLVDIRTRRIPFQSYCDSFWNLNSRMDESPSSCQHWKCQNHQYQCQTGQCIELTWVCDGEWDCADSSDEDAIILIRKWSSHNNRLVNLNKQLERCHERYPALPFSNICNTSFEFGCFLAGVSNPLDIKSNRPCINLTQIGDGTNQTIREIDSWRYRIYFDYLPSFRLAVVLKFPSWFENKTLESCQRGSCNENSSCLPIFNQNQSHYCSCKSGYYGKECNIYESRCETYYSTDAFCRPDYDFVRSNNTKIDCICPLDHFGPRCHLKYDDCKSDPCLNNGTCLLTHDRSGETSYICTCSERFYGERCDIEKETVRIGLNMSRISSARATIVQLCDVKISSLTLLIQHQQVHHGLPSTINYFHLGSYAPCIGLLKTYNYIKDLKYFLIYAFRESINNITSSLLSCPHVSMLSSKNQYVSDVFRYHAICENNTEGFCFYDQDYLCLCDTGNYRAEYFIHNTELEHCDKCLAEGTCLQGDLKDPNDFICICRRCHDGRHCEFNLEPFGSDLDSLVINDSRQVKI</sequence>
<dbReference type="InterPro" id="IPR000742">
    <property type="entry name" value="EGF"/>
</dbReference>
<dbReference type="InterPro" id="IPR050685">
    <property type="entry name" value="LDLR"/>
</dbReference>
<dbReference type="CDD" id="cd00112">
    <property type="entry name" value="LDLa"/>
    <property type="match status" value="2"/>
</dbReference>
<dbReference type="AlphaFoldDB" id="A0A8S2QL54"/>
<evidence type="ECO:0000256" key="2">
    <source>
        <dbReference type="ARBA" id="ARBA00022692"/>
    </source>
</evidence>
<feature type="domain" description="EGF-like" evidence="9">
    <location>
        <begin position="750"/>
        <end position="789"/>
    </location>
</feature>
<dbReference type="EMBL" id="CAJNOK010020067">
    <property type="protein sequence ID" value="CAF1310370.1"/>
    <property type="molecule type" value="Genomic_DNA"/>
</dbReference>
<organism evidence="11 12">
    <name type="scientific">Didymodactylos carnosus</name>
    <dbReference type="NCBI Taxonomy" id="1234261"/>
    <lineage>
        <taxon>Eukaryota</taxon>
        <taxon>Metazoa</taxon>
        <taxon>Spiralia</taxon>
        <taxon>Gnathifera</taxon>
        <taxon>Rotifera</taxon>
        <taxon>Eurotatoria</taxon>
        <taxon>Bdelloidea</taxon>
        <taxon>Philodinida</taxon>
        <taxon>Philodinidae</taxon>
        <taxon>Didymodactylos</taxon>
    </lineage>
</organism>
<feature type="disulfide bond" evidence="7">
    <location>
        <begin position="866"/>
        <end position="875"/>
    </location>
</feature>
<evidence type="ECO:0000256" key="5">
    <source>
        <dbReference type="ARBA" id="ARBA00023136"/>
    </source>
</evidence>
<evidence type="ECO:0000256" key="3">
    <source>
        <dbReference type="ARBA" id="ARBA00022737"/>
    </source>
</evidence>
<keyword evidence="2" id="KW-0812">Transmembrane</keyword>
<evidence type="ECO:0000313" key="12">
    <source>
        <dbReference type="Proteomes" id="UP000682733"/>
    </source>
</evidence>
<dbReference type="PRINTS" id="PR00261">
    <property type="entry name" value="LDLRECEPTOR"/>
</dbReference>
<feature type="domain" description="EGF-like" evidence="9">
    <location>
        <begin position="835"/>
        <end position="876"/>
    </location>
</feature>
<dbReference type="SUPFAM" id="SSF57196">
    <property type="entry name" value="EGF/Laminin"/>
    <property type="match status" value="1"/>
</dbReference>
<feature type="non-terminal residue" evidence="11">
    <location>
        <position position="1089"/>
    </location>
</feature>
<evidence type="ECO:0000256" key="6">
    <source>
        <dbReference type="ARBA" id="ARBA00023157"/>
    </source>
</evidence>
<dbReference type="SMART" id="SM00192">
    <property type="entry name" value="LDLa"/>
    <property type="match status" value="4"/>
</dbReference>
<dbReference type="InterPro" id="IPR036055">
    <property type="entry name" value="LDL_receptor-like_sf"/>
</dbReference>
<evidence type="ECO:0000256" key="4">
    <source>
        <dbReference type="ARBA" id="ARBA00022989"/>
    </source>
</evidence>
<feature type="disulfide bond" evidence="7">
    <location>
        <begin position="779"/>
        <end position="788"/>
    </location>
</feature>
<feature type="disulfide bond" evidence="8">
    <location>
        <begin position="178"/>
        <end position="196"/>
    </location>
</feature>
<evidence type="ECO:0000256" key="8">
    <source>
        <dbReference type="PROSITE-ProRule" id="PRU00124"/>
    </source>
</evidence>
<dbReference type="PROSITE" id="PS01186">
    <property type="entry name" value="EGF_2"/>
    <property type="match status" value="1"/>
</dbReference>
<evidence type="ECO:0000256" key="1">
    <source>
        <dbReference type="ARBA" id="ARBA00004167"/>
    </source>
</evidence>
<dbReference type="PANTHER" id="PTHR24270">
    <property type="entry name" value="LOW-DENSITY LIPOPROTEIN RECEPTOR-RELATED"/>
    <property type="match status" value="1"/>
</dbReference>
<dbReference type="Gene3D" id="4.10.400.10">
    <property type="entry name" value="Low-density Lipoprotein Receptor"/>
    <property type="match status" value="2"/>
</dbReference>
<feature type="non-terminal residue" evidence="11">
    <location>
        <position position="1"/>
    </location>
</feature>
<accession>A0A8S2QL54</accession>
<reference evidence="11" key="1">
    <citation type="submission" date="2021-02" db="EMBL/GenBank/DDBJ databases">
        <authorList>
            <person name="Nowell W R."/>
        </authorList>
    </citation>
    <scope>NUCLEOTIDE SEQUENCE</scope>
</reference>
<proteinExistence type="predicted"/>
<dbReference type="PROSITE" id="PS50026">
    <property type="entry name" value="EGF_3"/>
    <property type="match status" value="2"/>
</dbReference>
<dbReference type="SMART" id="SM00181">
    <property type="entry name" value="EGF"/>
    <property type="match status" value="3"/>
</dbReference>
<protein>
    <recommendedName>
        <fullName evidence="9">EGF-like domain-containing protein</fullName>
    </recommendedName>
</protein>